<dbReference type="Proteomes" id="UP000794436">
    <property type="component" value="Unassembled WGS sequence"/>
</dbReference>
<keyword evidence="3" id="KW-1185">Reference proteome</keyword>
<feature type="compositionally biased region" description="Polar residues" evidence="1">
    <location>
        <begin position="138"/>
        <end position="152"/>
    </location>
</feature>
<proteinExistence type="predicted"/>
<dbReference type="OrthoDB" id="190071at2759"/>
<sequence>MRLNIHVHGLQFVVPCGDGSQSFKWLGLVVAQRYALAVPHGRVRTREDAHLKPGFFLPASITKTQSGQVLPPTKKITELCKDNESITVQLQQELPVNEIGAPQFSSWSVSAFSTPPKVSGSAVAELSLPPSEAKAGTPASSARSDAKTSTSRAPPAEKKGDDDEIKDYARLEMLQQVNSGQLQSEMEVEAAFLYDWARLHVEELEKDSKERDALQELLLGYFAQVNTAYMHYAVGSGEMAYGMNGHELAHFLHECGLYHFQQDHAAIEKLYSLCLRHDSLLSLHDRSTLGRAGFFHALLRAMLYTPKDATNGTSKEIIEKRLKEQVLPTVLRLTSGPFRDHTHQNRIIAIFQEVKPKLIKLYEKYTQDNDEKALRAKSVAAASPGWPILLTASGLKSMLYDCGVFCAGDTKKHDEIFGKAIEQCFTGMRELRITEDQPLVFAEYVEVVTRVGLTVLEENGLAPKDAIKITLNALRSLPIKTLNAHRK</sequence>
<evidence type="ECO:0000256" key="1">
    <source>
        <dbReference type="SAM" id="MobiDB-lite"/>
    </source>
</evidence>
<dbReference type="EMBL" id="SPLM01000072">
    <property type="protein sequence ID" value="TMW63481.1"/>
    <property type="molecule type" value="Genomic_DNA"/>
</dbReference>
<dbReference type="AlphaFoldDB" id="A0A8K1FI65"/>
<accession>A0A8K1FI65</accession>
<comment type="caution">
    <text evidence="2">The sequence shown here is derived from an EMBL/GenBank/DDBJ whole genome shotgun (WGS) entry which is preliminary data.</text>
</comment>
<organism evidence="2 3">
    <name type="scientific">Pythium oligandrum</name>
    <name type="common">Mycoparasitic fungus</name>
    <dbReference type="NCBI Taxonomy" id="41045"/>
    <lineage>
        <taxon>Eukaryota</taxon>
        <taxon>Sar</taxon>
        <taxon>Stramenopiles</taxon>
        <taxon>Oomycota</taxon>
        <taxon>Peronosporomycetes</taxon>
        <taxon>Pythiales</taxon>
        <taxon>Pythiaceae</taxon>
        <taxon>Pythium</taxon>
    </lineage>
</organism>
<gene>
    <name evidence="2" type="ORF">Poli38472_002422</name>
</gene>
<evidence type="ECO:0000313" key="2">
    <source>
        <dbReference type="EMBL" id="TMW63481.1"/>
    </source>
</evidence>
<protein>
    <submittedName>
        <fullName evidence="2">Uncharacterized protein</fullName>
    </submittedName>
</protein>
<reference evidence="2" key="1">
    <citation type="submission" date="2019-03" db="EMBL/GenBank/DDBJ databases">
        <title>Long read genome sequence of the mycoparasitic Pythium oligandrum ATCC 38472 isolated from sugarbeet rhizosphere.</title>
        <authorList>
            <person name="Gaulin E."/>
        </authorList>
    </citation>
    <scope>NUCLEOTIDE SEQUENCE</scope>
    <source>
        <strain evidence="2">ATCC 38472_TT</strain>
    </source>
</reference>
<feature type="region of interest" description="Disordered" evidence="1">
    <location>
        <begin position="129"/>
        <end position="162"/>
    </location>
</feature>
<name>A0A8K1FI65_PYTOL</name>
<evidence type="ECO:0000313" key="3">
    <source>
        <dbReference type="Proteomes" id="UP000794436"/>
    </source>
</evidence>